<evidence type="ECO:0000256" key="3">
    <source>
        <dbReference type="ARBA" id="ARBA00022676"/>
    </source>
</evidence>
<reference evidence="7 8" key="1">
    <citation type="submission" date="2018-04" db="EMBL/GenBank/DDBJ databases">
        <authorList>
            <person name="Zhang X."/>
            <person name="Yuan J."/>
            <person name="Li F."/>
            <person name="Xiang J."/>
        </authorList>
    </citation>
    <scope>NUCLEOTIDE SEQUENCE [LARGE SCALE GENOMIC DNA]</scope>
    <source>
        <tissue evidence="7">Muscle</tissue>
    </source>
</reference>
<dbReference type="GO" id="GO:0016266">
    <property type="term" value="P:protein O-linked glycosylation via N-acetyl-galactosamine"/>
    <property type="evidence" value="ECO:0007669"/>
    <property type="project" value="TreeGrafter"/>
</dbReference>
<feature type="region of interest" description="Disordered" evidence="6">
    <location>
        <begin position="16"/>
        <end position="40"/>
    </location>
</feature>
<dbReference type="PANTHER" id="PTHR46012">
    <property type="entry name" value="IP22168P"/>
    <property type="match status" value="1"/>
</dbReference>
<dbReference type="PANTHER" id="PTHR46012:SF2">
    <property type="entry name" value="IP22168P"/>
    <property type="match status" value="1"/>
</dbReference>
<dbReference type="GO" id="GO:0016020">
    <property type="term" value="C:membrane"/>
    <property type="evidence" value="ECO:0007669"/>
    <property type="project" value="UniProtKB-SubCell"/>
</dbReference>
<keyword evidence="5" id="KW-0812">Transmembrane</keyword>
<reference evidence="7 8" key="2">
    <citation type="submission" date="2019-01" db="EMBL/GenBank/DDBJ databases">
        <title>The decoding of complex shrimp genome reveals the adaptation for benthos swimmer, frequently molting mechanism and breeding impact on genome.</title>
        <authorList>
            <person name="Sun Y."/>
            <person name="Gao Y."/>
            <person name="Yu Y."/>
        </authorList>
    </citation>
    <scope>NUCLEOTIDE SEQUENCE [LARGE SCALE GENOMIC DNA]</scope>
    <source>
        <tissue evidence="7">Muscle</tissue>
    </source>
</reference>
<dbReference type="GO" id="GO:0035252">
    <property type="term" value="F:UDP-xylosyltransferase activity"/>
    <property type="evidence" value="ECO:0007669"/>
    <property type="project" value="TreeGrafter"/>
</dbReference>
<evidence type="ECO:0000313" key="7">
    <source>
        <dbReference type="EMBL" id="ROT86101.1"/>
    </source>
</evidence>
<comment type="caution">
    <text evidence="7">The sequence shown here is derived from an EMBL/GenBank/DDBJ whole genome shotgun (WGS) entry which is preliminary data.</text>
</comment>
<keyword evidence="8" id="KW-1185">Reference proteome</keyword>
<keyword evidence="4" id="KW-0808">Transferase</keyword>
<keyword evidence="3" id="KW-0328">Glycosyltransferase</keyword>
<evidence type="ECO:0000313" key="8">
    <source>
        <dbReference type="Proteomes" id="UP000283509"/>
    </source>
</evidence>
<accession>A0A3R7Q4U0</accession>
<organism evidence="7 8">
    <name type="scientific">Penaeus vannamei</name>
    <name type="common">Whiteleg shrimp</name>
    <name type="synonym">Litopenaeus vannamei</name>
    <dbReference type="NCBI Taxonomy" id="6689"/>
    <lineage>
        <taxon>Eukaryota</taxon>
        <taxon>Metazoa</taxon>
        <taxon>Ecdysozoa</taxon>
        <taxon>Arthropoda</taxon>
        <taxon>Crustacea</taxon>
        <taxon>Multicrustacea</taxon>
        <taxon>Malacostraca</taxon>
        <taxon>Eumalacostraca</taxon>
        <taxon>Eucarida</taxon>
        <taxon>Decapoda</taxon>
        <taxon>Dendrobranchiata</taxon>
        <taxon>Penaeoidea</taxon>
        <taxon>Penaeidae</taxon>
        <taxon>Penaeus</taxon>
    </lineage>
</organism>
<dbReference type="EMBL" id="QCYY01000002">
    <property type="protein sequence ID" value="ROT86101.1"/>
    <property type="molecule type" value="Genomic_DNA"/>
</dbReference>
<gene>
    <name evidence="7" type="ORF">C7M84_007822</name>
</gene>
<dbReference type="Proteomes" id="UP000283509">
    <property type="component" value="Unassembled WGS sequence"/>
</dbReference>
<evidence type="ECO:0000256" key="5">
    <source>
        <dbReference type="ARBA" id="ARBA00022968"/>
    </source>
</evidence>
<dbReference type="OrthoDB" id="6238971at2759"/>
<evidence type="ECO:0000256" key="1">
    <source>
        <dbReference type="ARBA" id="ARBA00004606"/>
    </source>
</evidence>
<name>A0A3R7Q4U0_PENVA</name>
<dbReference type="AlphaFoldDB" id="A0A3R7Q4U0"/>
<keyword evidence="5" id="KW-0735">Signal-anchor</keyword>
<evidence type="ECO:0000256" key="4">
    <source>
        <dbReference type="ARBA" id="ARBA00022679"/>
    </source>
</evidence>
<comment type="similarity">
    <text evidence="2">Belongs to the glycosyltransferase 8 family.</text>
</comment>
<sequence length="220" mass="25069">MPCLFSLIGSVPPCPLPGTPPHPTRPQYRRHAHESHPHEAISGPHSEVVTAFDTFVTVMTSTPSNRLVNTIFSQYPNLVRELDCEWNYVSKLCQGGDITCPQVWKRGVSLLHGYGHHFYYDSPKFMAVYQAWRNYELATPPKALLDSLKKNLEAATSGRLWPGCESIIDIDHVFIDPVRRTISNYLVNKLRRFVTQVYESLGLRRGPKEIDRESGVDFKM</sequence>
<dbReference type="InterPro" id="IPR051993">
    <property type="entry name" value="Glycosyltransferase_8"/>
</dbReference>
<evidence type="ECO:0000256" key="2">
    <source>
        <dbReference type="ARBA" id="ARBA00006351"/>
    </source>
</evidence>
<comment type="subcellular location">
    <subcellularLocation>
        <location evidence="1">Membrane</location>
        <topology evidence="1">Single-pass type II membrane protein</topology>
    </subcellularLocation>
</comment>
<proteinExistence type="inferred from homology"/>
<protein>
    <submittedName>
        <fullName evidence="7">Uncharacterized protein</fullName>
    </submittedName>
</protein>
<evidence type="ECO:0000256" key="6">
    <source>
        <dbReference type="SAM" id="MobiDB-lite"/>
    </source>
</evidence>